<dbReference type="Proteomes" id="UP001201549">
    <property type="component" value="Unassembled WGS sequence"/>
</dbReference>
<dbReference type="SUPFAM" id="SSF52821">
    <property type="entry name" value="Rhodanese/Cell cycle control phosphatase"/>
    <property type="match status" value="1"/>
</dbReference>
<dbReference type="PROSITE" id="PS50206">
    <property type="entry name" value="RHODANESE_3"/>
    <property type="match status" value="1"/>
</dbReference>
<evidence type="ECO:0000259" key="1">
    <source>
        <dbReference type="PROSITE" id="PS50206"/>
    </source>
</evidence>
<evidence type="ECO:0000313" key="2">
    <source>
        <dbReference type="EMBL" id="MCS4557721.1"/>
    </source>
</evidence>
<dbReference type="Gene3D" id="3.40.250.10">
    <property type="entry name" value="Rhodanese-like domain"/>
    <property type="match status" value="1"/>
</dbReference>
<comment type="caution">
    <text evidence="2">The sequence shown here is derived from an EMBL/GenBank/DDBJ whole genome shotgun (WGS) entry which is preliminary data.</text>
</comment>
<name>A0ABT2FNW8_9GAMM</name>
<dbReference type="CDD" id="cd00158">
    <property type="entry name" value="RHOD"/>
    <property type="match status" value="1"/>
</dbReference>
<feature type="domain" description="Rhodanese" evidence="1">
    <location>
        <begin position="22"/>
        <end position="109"/>
    </location>
</feature>
<dbReference type="PANTHER" id="PTHR45431:SF3">
    <property type="entry name" value="RHODANESE-LIKE DOMAIN-CONTAINING PROTEIN 15, CHLOROPLASTIC"/>
    <property type="match status" value="1"/>
</dbReference>
<dbReference type="InterPro" id="IPR052367">
    <property type="entry name" value="Thiosulfate_ST/Rhodanese-like"/>
</dbReference>
<dbReference type="PANTHER" id="PTHR45431">
    <property type="entry name" value="RHODANESE-LIKE DOMAIN-CONTAINING PROTEIN 15, CHLOROPLASTIC"/>
    <property type="match status" value="1"/>
</dbReference>
<keyword evidence="3" id="KW-1185">Reference proteome</keyword>
<dbReference type="InterPro" id="IPR036873">
    <property type="entry name" value="Rhodanese-like_dom_sf"/>
</dbReference>
<dbReference type="InterPro" id="IPR001763">
    <property type="entry name" value="Rhodanese-like_dom"/>
</dbReference>
<protein>
    <submittedName>
        <fullName evidence="2">Rhodanese-like domain-containing protein</fullName>
    </submittedName>
</protein>
<proteinExistence type="predicted"/>
<dbReference type="SMART" id="SM00450">
    <property type="entry name" value="RHOD"/>
    <property type="match status" value="1"/>
</dbReference>
<reference evidence="3" key="1">
    <citation type="submission" date="2023-07" db="EMBL/GenBank/DDBJ databases">
        <title>Shewanella mangrovi sp. nov., an acetaldehyde- degrading bacterium isolated from mangrove sediment.</title>
        <authorList>
            <person name="Liu Y."/>
        </authorList>
    </citation>
    <scope>NUCLEOTIDE SEQUENCE [LARGE SCALE GENOMIC DNA]</scope>
    <source>
        <strain evidence="3">C32</strain>
    </source>
</reference>
<sequence length="109" mass="11791">MLLPLLSRLSSPINSDTCWELIAQGARVIDVRSEIEYAVAHLPQAENVPLEHFAEWLTTQDKSQVTLLYCGAGIRARQGCELLKANGFDCVINAGALGDLLKAIPAQSA</sequence>
<dbReference type="Pfam" id="PF00581">
    <property type="entry name" value="Rhodanese"/>
    <property type="match status" value="1"/>
</dbReference>
<dbReference type="RefSeq" id="WP_238897199.1">
    <property type="nucleotide sequence ID" value="NZ_JAKOGG010000012.1"/>
</dbReference>
<gene>
    <name evidence="2" type="ORF">L9G74_14830</name>
</gene>
<evidence type="ECO:0000313" key="3">
    <source>
        <dbReference type="Proteomes" id="UP001201549"/>
    </source>
</evidence>
<accession>A0ABT2FNW8</accession>
<organism evidence="2 3">
    <name type="scientific">Shewanella electrica</name>
    <dbReference type="NCBI Taxonomy" id="515560"/>
    <lineage>
        <taxon>Bacteria</taxon>
        <taxon>Pseudomonadati</taxon>
        <taxon>Pseudomonadota</taxon>
        <taxon>Gammaproteobacteria</taxon>
        <taxon>Alteromonadales</taxon>
        <taxon>Shewanellaceae</taxon>
        <taxon>Shewanella</taxon>
    </lineage>
</organism>
<dbReference type="EMBL" id="JAKOGG010000012">
    <property type="protein sequence ID" value="MCS4557721.1"/>
    <property type="molecule type" value="Genomic_DNA"/>
</dbReference>